<evidence type="ECO:0000256" key="13">
    <source>
        <dbReference type="SAM" id="Phobius"/>
    </source>
</evidence>
<evidence type="ECO:0000256" key="2">
    <source>
        <dbReference type="ARBA" id="ARBA00004870"/>
    </source>
</evidence>
<dbReference type="GO" id="GO:0009244">
    <property type="term" value="P:lipopolysaccharide core region biosynthetic process"/>
    <property type="evidence" value="ECO:0007669"/>
    <property type="project" value="TreeGrafter"/>
</dbReference>
<proteinExistence type="predicted"/>
<comment type="pathway">
    <text evidence="2">Glycolipid biosynthesis; lipid IV(A) biosynthesis; lipid IV(A) from (3R)-3-hydroxytetradecanoyl-[acyl-carrier-protein] and UDP-N-acetyl-alpha-D-glucosamine: step 6/6.</text>
</comment>
<keyword evidence="6" id="KW-0441">Lipid A biosynthesis</keyword>
<reference evidence="14 15" key="1">
    <citation type="submission" date="2019-10" db="EMBL/GenBank/DDBJ databases">
        <title>New genus of Silvanigrellaceae.</title>
        <authorList>
            <person name="Pitt A."/>
            <person name="Hahn M.W."/>
        </authorList>
    </citation>
    <scope>NUCLEOTIDE SEQUENCE [LARGE SCALE GENOMIC DNA]</scope>
    <source>
        <strain evidence="14 15">33A1-SZDP</strain>
    </source>
</reference>
<dbReference type="GO" id="GO:0009029">
    <property type="term" value="F:lipid-A 4'-kinase activity"/>
    <property type="evidence" value="ECO:0007669"/>
    <property type="project" value="UniProtKB-EC"/>
</dbReference>
<dbReference type="Proteomes" id="UP000442694">
    <property type="component" value="Unassembled WGS sequence"/>
</dbReference>
<evidence type="ECO:0000313" key="15">
    <source>
        <dbReference type="Proteomes" id="UP000442694"/>
    </source>
</evidence>
<keyword evidence="11" id="KW-0443">Lipid metabolism</keyword>
<dbReference type="UniPathway" id="UPA00359">
    <property type="reaction ID" value="UER00482"/>
</dbReference>
<sequence>MSESFGQKIRSILDKPLSKKGFFFLLLSPILYLLSYIVSIIAENRRNNGYLLLENINSNINFKIICVGNILIGGTGKSPVVQKIALIYLEMGWNVAIASRGVGNNIKEFYCCSEVECNLSMLSDENREHYEILKFSRKKSSNAFYILQNKKRIESLNYLYDHINKNNWNINKTIVILDDGLQHFACPRHINLCLWSPHLLLESPLFTIPVGPYREGYGKKNFAFLLDHFNYRFWSRTKTQNNNEFKNRINNSLQTFSISPGEKDIIINYKTLFWTIKIAANKVYLEKNISENEVFSIFQTSKNPLLLSGIAHPKQFLNDLSFLLNTKKYNFIFLNDHSALNAFVYEKINKSDYIIMTLKDFFRWYNDPRFYLGIKNKNILICSVDIQFLNYNLETISITHILS</sequence>
<feature type="transmembrane region" description="Helical" evidence="13">
    <location>
        <begin position="21"/>
        <end position="42"/>
    </location>
</feature>
<keyword evidence="13" id="KW-1133">Transmembrane helix</keyword>
<evidence type="ECO:0000256" key="12">
    <source>
        <dbReference type="ARBA" id="ARBA00029757"/>
    </source>
</evidence>
<evidence type="ECO:0000256" key="7">
    <source>
        <dbReference type="ARBA" id="ARBA00022679"/>
    </source>
</evidence>
<keyword evidence="10" id="KW-0067">ATP-binding</keyword>
<keyword evidence="15" id="KW-1185">Reference proteome</keyword>
<gene>
    <name evidence="14" type="ORF">GCL57_12090</name>
</gene>
<dbReference type="AlphaFoldDB" id="A0A833N5R0"/>
<keyword evidence="13" id="KW-0812">Transmembrane</keyword>
<dbReference type="PANTHER" id="PTHR42724">
    <property type="entry name" value="TETRAACYLDISACCHARIDE 4'-KINASE"/>
    <property type="match status" value="1"/>
</dbReference>
<dbReference type="GO" id="GO:0005524">
    <property type="term" value="F:ATP binding"/>
    <property type="evidence" value="ECO:0007669"/>
    <property type="project" value="UniProtKB-KW"/>
</dbReference>
<keyword evidence="13" id="KW-0472">Membrane</keyword>
<keyword evidence="8" id="KW-0547">Nucleotide-binding</keyword>
<evidence type="ECO:0000256" key="11">
    <source>
        <dbReference type="ARBA" id="ARBA00023098"/>
    </source>
</evidence>
<accession>A0A833N5R0</accession>
<evidence type="ECO:0000256" key="1">
    <source>
        <dbReference type="ARBA" id="ARBA00002274"/>
    </source>
</evidence>
<evidence type="ECO:0000256" key="5">
    <source>
        <dbReference type="ARBA" id="ARBA00022516"/>
    </source>
</evidence>
<evidence type="ECO:0000313" key="14">
    <source>
        <dbReference type="EMBL" id="KAB8028460.1"/>
    </source>
</evidence>
<evidence type="ECO:0000256" key="6">
    <source>
        <dbReference type="ARBA" id="ARBA00022556"/>
    </source>
</evidence>
<keyword evidence="5" id="KW-0444">Lipid biosynthesis</keyword>
<dbReference type="EMBL" id="WFLN01000009">
    <property type="protein sequence ID" value="KAB8028460.1"/>
    <property type="molecule type" value="Genomic_DNA"/>
</dbReference>
<comment type="caution">
    <text evidence="14">The sequence shown here is derived from an EMBL/GenBank/DDBJ whole genome shotgun (WGS) entry which is preliminary data.</text>
</comment>
<organism evidence="14 15">
    <name type="scientific">Fluviispira multicolorata</name>
    <dbReference type="NCBI Taxonomy" id="2654512"/>
    <lineage>
        <taxon>Bacteria</taxon>
        <taxon>Pseudomonadati</taxon>
        <taxon>Bdellovibrionota</taxon>
        <taxon>Oligoflexia</taxon>
        <taxon>Silvanigrellales</taxon>
        <taxon>Silvanigrellaceae</taxon>
        <taxon>Fluviispira</taxon>
    </lineage>
</organism>
<keyword evidence="7" id="KW-0808">Transferase</keyword>
<dbReference type="InterPro" id="IPR003758">
    <property type="entry name" value="LpxK"/>
</dbReference>
<dbReference type="EC" id="2.7.1.130" evidence="3"/>
<dbReference type="PANTHER" id="PTHR42724:SF1">
    <property type="entry name" value="TETRAACYLDISACCHARIDE 4'-KINASE, MITOCHONDRIAL-RELATED"/>
    <property type="match status" value="1"/>
</dbReference>
<comment type="function">
    <text evidence="1">Transfers the gamma-phosphate of ATP to the 4'-position of a tetraacyldisaccharide 1-phosphate intermediate (termed DS-1-P) to form tetraacyldisaccharide 1,4'-bis-phosphate (lipid IVA).</text>
</comment>
<evidence type="ECO:0000256" key="9">
    <source>
        <dbReference type="ARBA" id="ARBA00022777"/>
    </source>
</evidence>
<dbReference type="GO" id="GO:0009245">
    <property type="term" value="P:lipid A biosynthetic process"/>
    <property type="evidence" value="ECO:0007669"/>
    <property type="project" value="UniProtKB-KW"/>
</dbReference>
<name>A0A833N5R0_9BACT</name>
<keyword evidence="9" id="KW-0418">Kinase</keyword>
<protein>
    <recommendedName>
        <fullName evidence="4">Tetraacyldisaccharide 4'-kinase</fullName>
        <ecNumber evidence="3">2.7.1.130</ecNumber>
    </recommendedName>
    <alternativeName>
        <fullName evidence="12">Lipid A 4'-kinase</fullName>
    </alternativeName>
</protein>
<evidence type="ECO:0000256" key="4">
    <source>
        <dbReference type="ARBA" id="ARBA00016436"/>
    </source>
</evidence>
<dbReference type="RefSeq" id="WP_152213611.1">
    <property type="nucleotide sequence ID" value="NZ_WFLN01000009.1"/>
</dbReference>
<evidence type="ECO:0000256" key="10">
    <source>
        <dbReference type="ARBA" id="ARBA00022840"/>
    </source>
</evidence>
<dbReference type="Pfam" id="PF02606">
    <property type="entry name" value="LpxK"/>
    <property type="match status" value="1"/>
</dbReference>
<evidence type="ECO:0000256" key="8">
    <source>
        <dbReference type="ARBA" id="ARBA00022741"/>
    </source>
</evidence>
<dbReference type="GO" id="GO:0005886">
    <property type="term" value="C:plasma membrane"/>
    <property type="evidence" value="ECO:0007669"/>
    <property type="project" value="TreeGrafter"/>
</dbReference>
<evidence type="ECO:0000256" key="3">
    <source>
        <dbReference type="ARBA" id="ARBA00012071"/>
    </source>
</evidence>